<dbReference type="Proteomes" id="UP000283586">
    <property type="component" value="Unassembled WGS sequence"/>
</dbReference>
<protein>
    <recommendedName>
        <fullName evidence="3">PcfJ-like protein</fullName>
    </recommendedName>
</protein>
<accession>A0A3R6NH64</accession>
<proteinExistence type="predicted"/>
<sequence length="551" mass="65704">MAAVKKTEEERIKELEELTPELPKNFKEWCGEKFKTPEIYYKRKGNFAECTCGKCGGKYEIYTPKDLEYRTLHDEIPRRGERAVCKKCGNISTYQWKRITEPVRESARFYLYQRSKDNNLFVRIFTYYRRYSQFSKMEELLEEDSRYFLQLGKVEKMVRSYTYRQDEYQWIISDRTGYPYLKTLHGDLYPGWREEIKQSELKYFMEQILVEMAMNNWGRQTFNGVSLTDAIMTYANNPAIEMYCKMGMHRLVRHLIWKEGRSGLVNRKKDTLQGQLRLEKKENINKVIKAAGDLGLLETLQFEEKEGYAWKPEQEEWIAEIFDREMKKRIKHLLKYMTLQQLINRTEKYAIQKYSPVPEGWKPYGNYKGNIVQEYDDYLNMREELGYDMKNSVFIYPRDLELVHDQMTGESNARHDELYIKKKNKEFPEIAKRYESLCKKYQAAAEGYIIRPAKDAGEIIMEGRKLHHCVGGDNYLSKHNRGTTAILFLRKEKTPNTPYITIEISGTKIYQWYGAHDKKPKREFFDRLLADYTKQLEARKKKPDKAFIAAV</sequence>
<evidence type="ECO:0000313" key="1">
    <source>
        <dbReference type="EMBL" id="RHN07214.1"/>
    </source>
</evidence>
<gene>
    <name evidence="1" type="ORF">DWZ31_11595</name>
</gene>
<dbReference type="AlphaFoldDB" id="A0A3R6NH64"/>
<name>A0A3R6NH64_9FIRM</name>
<dbReference type="InterPro" id="IPR025586">
    <property type="entry name" value="PcfJ"/>
</dbReference>
<organism evidence="1 2">
    <name type="scientific">Roseburia intestinalis</name>
    <dbReference type="NCBI Taxonomy" id="166486"/>
    <lineage>
        <taxon>Bacteria</taxon>
        <taxon>Bacillati</taxon>
        <taxon>Bacillota</taxon>
        <taxon>Clostridia</taxon>
        <taxon>Lachnospirales</taxon>
        <taxon>Lachnospiraceae</taxon>
        <taxon>Roseburia</taxon>
    </lineage>
</organism>
<evidence type="ECO:0000313" key="2">
    <source>
        <dbReference type="Proteomes" id="UP000283586"/>
    </source>
</evidence>
<comment type="caution">
    <text evidence="1">The sequence shown here is derived from an EMBL/GenBank/DDBJ whole genome shotgun (WGS) entry which is preliminary data.</text>
</comment>
<evidence type="ECO:0008006" key="3">
    <source>
        <dbReference type="Google" id="ProtNLM"/>
    </source>
</evidence>
<dbReference type="EMBL" id="QRQN01000013">
    <property type="protein sequence ID" value="RHN07214.1"/>
    <property type="molecule type" value="Genomic_DNA"/>
</dbReference>
<dbReference type="Pfam" id="PF14284">
    <property type="entry name" value="PcfJ"/>
    <property type="match status" value="1"/>
</dbReference>
<dbReference type="RefSeq" id="WP_118412455.1">
    <property type="nucleotide sequence ID" value="NZ_QRPI01000004.1"/>
</dbReference>
<reference evidence="1 2" key="1">
    <citation type="submission" date="2018-08" db="EMBL/GenBank/DDBJ databases">
        <title>A genome reference for cultivated species of the human gut microbiota.</title>
        <authorList>
            <person name="Zou Y."/>
            <person name="Xue W."/>
            <person name="Luo G."/>
        </authorList>
    </citation>
    <scope>NUCLEOTIDE SEQUENCE [LARGE SCALE GENOMIC DNA]</scope>
    <source>
        <strain evidence="1 2">AF31-21AC</strain>
    </source>
</reference>